<dbReference type="EMBL" id="AMCV02000014">
    <property type="protein sequence ID" value="TDZ21515.1"/>
    <property type="molecule type" value="Genomic_DNA"/>
</dbReference>
<reference evidence="2" key="1">
    <citation type="journal article" date="2013" name="New Phytol.">
        <title>Comparative genomic and transcriptomic analyses reveal the hemibiotrophic stage shift of Colletotrichum fungi.</title>
        <authorList>
            <person name="Gan P."/>
            <person name="Ikeda K."/>
            <person name="Irieda H."/>
            <person name="Narusaka M."/>
            <person name="O'Connell R.J."/>
            <person name="Narusaka Y."/>
            <person name="Takano Y."/>
            <person name="Kubo Y."/>
            <person name="Shirasu K."/>
        </authorList>
    </citation>
    <scope>NUCLEOTIDE SEQUENCE [LARGE SCALE GENOMIC DNA]</scope>
    <source>
        <strain evidence="2">104-T / ATCC 96160 / CBS 514.97 / LARS 414 / MAFF 240422</strain>
    </source>
</reference>
<evidence type="ECO:0000313" key="2">
    <source>
        <dbReference type="Proteomes" id="UP000014480"/>
    </source>
</evidence>
<gene>
    <name evidence="1" type="ORF">Cob_v005567</name>
</gene>
<comment type="caution">
    <text evidence="1">The sequence shown here is derived from an EMBL/GenBank/DDBJ whole genome shotgun (WGS) entry which is preliminary data.</text>
</comment>
<sequence length="98" mass="10644">MSVLLRVRCRPRVVSRVNGARLSSSLRFHRLGHVLVPLSNPLPGGTSGSAQKSAVSVQHLSFAEDALWPDSLVMLLSSWNTAARGTFLSDRDNTWASS</sequence>
<name>A0A484FV02_COLOR</name>
<dbReference type="AlphaFoldDB" id="A0A484FV02"/>
<organism evidence="1 2">
    <name type="scientific">Colletotrichum orbiculare (strain 104-T / ATCC 96160 / CBS 514.97 / LARS 414 / MAFF 240422)</name>
    <name type="common">Cucumber anthracnose fungus</name>
    <name type="synonym">Colletotrichum lagenarium</name>
    <dbReference type="NCBI Taxonomy" id="1213857"/>
    <lineage>
        <taxon>Eukaryota</taxon>
        <taxon>Fungi</taxon>
        <taxon>Dikarya</taxon>
        <taxon>Ascomycota</taxon>
        <taxon>Pezizomycotina</taxon>
        <taxon>Sordariomycetes</taxon>
        <taxon>Hypocreomycetidae</taxon>
        <taxon>Glomerellales</taxon>
        <taxon>Glomerellaceae</taxon>
        <taxon>Colletotrichum</taxon>
        <taxon>Colletotrichum orbiculare species complex</taxon>
    </lineage>
</organism>
<accession>A0A484FV02</accession>
<protein>
    <submittedName>
        <fullName evidence="1">Uncharacterized protein</fullName>
    </submittedName>
</protein>
<proteinExistence type="predicted"/>
<reference evidence="2" key="2">
    <citation type="journal article" date="2019" name="Mol. Plant Microbe Interact.">
        <title>Genome sequence resources for four phytopathogenic fungi from the Colletotrichum orbiculare species complex.</title>
        <authorList>
            <person name="Gan P."/>
            <person name="Tsushima A."/>
            <person name="Narusaka M."/>
            <person name="Narusaka Y."/>
            <person name="Takano Y."/>
            <person name="Kubo Y."/>
            <person name="Shirasu K."/>
        </authorList>
    </citation>
    <scope>GENOME REANNOTATION</scope>
    <source>
        <strain evidence="2">104-T / ATCC 96160 / CBS 514.97 / LARS 414 / MAFF 240422</strain>
    </source>
</reference>
<keyword evidence="2" id="KW-1185">Reference proteome</keyword>
<evidence type="ECO:0000313" key="1">
    <source>
        <dbReference type="EMBL" id="TDZ21515.1"/>
    </source>
</evidence>
<dbReference type="Proteomes" id="UP000014480">
    <property type="component" value="Unassembled WGS sequence"/>
</dbReference>